<dbReference type="Proteomes" id="UP000650467">
    <property type="component" value="Unassembled WGS sequence"/>
</dbReference>
<feature type="compositionally biased region" description="Low complexity" evidence="1">
    <location>
        <begin position="335"/>
        <end position="345"/>
    </location>
</feature>
<evidence type="ECO:0000313" key="3">
    <source>
        <dbReference type="Proteomes" id="UP000650467"/>
    </source>
</evidence>
<evidence type="ECO:0000256" key="1">
    <source>
        <dbReference type="SAM" id="MobiDB-lite"/>
    </source>
</evidence>
<organism evidence="2 3">
    <name type="scientific">Chlamydomonas incerta</name>
    <dbReference type="NCBI Taxonomy" id="51695"/>
    <lineage>
        <taxon>Eukaryota</taxon>
        <taxon>Viridiplantae</taxon>
        <taxon>Chlorophyta</taxon>
        <taxon>core chlorophytes</taxon>
        <taxon>Chlorophyceae</taxon>
        <taxon>CS clade</taxon>
        <taxon>Chlamydomonadales</taxon>
        <taxon>Chlamydomonadaceae</taxon>
        <taxon>Chlamydomonas</taxon>
    </lineage>
</organism>
<reference evidence="2" key="1">
    <citation type="journal article" date="2020" name="bioRxiv">
        <title>Comparative genomics of Chlamydomonas.</title>
        <authorList>
            <person name="Craig R.J."/>
            <person name="Hasan A.R."/>
            <person name="Ness R.W."/>
            <person name="Keightley P.D."/>
        </authorList>
    </citation>
    <scope>NUCLEOTIDE SEQUENCE</scope>
    <source>
        <strain evidence="2">SAG 7.73</strain>
    </source>
</reference>
<feature type="region of interest" description="Disordered" evidence="1">
    <location>
        <begin position="319"/>
        <end position="345"/>
    </location>
</feature>
<comment type="caution">
    <text evidence="2">The sequence shown here is derived from an EMBL/GenBank/DDBJ whole genome shotgun (WGS) entry which is preliminary data.</text>
</comment>
<protein>
    <submittedName>
        <fullName evidence="2">Uncharacterized protein</fullName>
    </submittedName>
</protein>
<evidence type="ECO:0000313" key="2">
    <source>
        <dbReference type="EMBL" id="KAG2434755.1"/>
    </source>
</evidence>
<proteinExistence type="predicted"/>
<dbReference type="EMBL" id="JAEHOC010000016">
    <property type="protein sequence ID" value="KAG2434755.1"/>
    <property type="molecule type" value="Genomic_DNA"/>
</dbReference>
<gene>
    <name evidence="2" type="ORF">HXX76_007642</name>
</gene>
<sequence>MVLSGVDAAVAASIRSLDLVSGCGFPTLCACASVLGGRLPNVTSLDLDPAGDGDWQQGDAAAARLAYSALRAALPQLQTLRLPSTPGLRGLEAFAGSGLTAVETLEACGEHAFDLLERKHVRCLAKLTQLRHLGLCLCKSEADEQERGGAGVDDSDAPPPWADEDDAATLAGLDACYREQLLSLRMLLCTAPAALETLKIRVFEMPGGQHGDRGFSSTVVFRFTPTPAAGGSAVAAVEMLSQRQRPFVRLASMCDRLELGKLTLLGAPASASPSPVADALAAVRAVVQLCGWPSQQLCVWLSPSEFRLSMLGAWDGPAAGDRGSSTSGSRANDGLASAPSSTSASSPALSLATVTAEQLLQATAARLWAAATEVGAAGSEDLQTGHDEYAHSSVLLLLQGPLVKQLTCGRSGIAMLRAWLTDVAAGLEDGSSTAGAARIAISAFVPTESLAVAQCSLPKHFPLLARAVVAAGRLAPGSVRASLLRVKRSIYTNAGMYACTTAGDAVLQELWVSRREAATRGAGADAGGGGGSSAPTAGAQEQRQPLPRPGAGAAEVAGRRGPLAAAQADAADFEALQRLFEGAVQIRAGVEVL</sequence>
<feature type="compositionally biased region" description="Low complexity" evidence="1">
    <location>
        <begin position="549"/>
        <end position="559"/>
    </location>
</feature>
<feature type="region of interest" description="Disordered" evidence="1">
    <location>
        <begin position="521"/>
        <end position="559"/>
    </location>
</feature>
<dbReference type="AlphaFoldDB" id="A0A835W0I5"/>
<accession>A0A835W0I5</accession>
<keyword evidence="3" id="KW-1185">Reference proteome</keyword>
<name>A0A835W0I5_CHLIN</name>